<geneLocation type="plasmid" evidence="6 7">
    <name>Cy782203</name>
</geneLocation>
<evidence type="ECO:0000313" key="6">
    <source>
        <dbReference type="EMBL" id="ADN18488.1"/>
    </source>
</evidence>
<keyword evidence="1" id="KW-0547">Nucleotide-binding</keyword>
<evidence type="ECO:0000259" key="5">
    <source>
        <dbReference type="Pfam" id="PF13361"/>
    </source>
</evidence>
<dbReference type="OrthoDB" id="9810135at2"/>
<dbReference type="EMBL" id="CP002201">
    <property type="protein sequence ID" value="ADN18488.1"/>
    <property type="molecule type" value="Genomic_DNA"/>
</dbReference>
<dbReference type="GO" id="GO:0043138">
    <property type="term" value="F:3'-5' DNA helicase activity"/>
    <property type="evidence" value="ECO:0007669"/>
    <property type="project" value="TreeGrafter"/>
</dbReference>
<keyword evidence="6" id="KW-0614">Plasmid</keyword>
<dbReference type="Pfam" id="PF13361">
    <property type="entry name" value="UvrD_C"/>
    <property type="match status" value="1"/>
</dbReference>
<evidence type="ECO:0000313" key="7">
    <source>
        <dbReference type="Proteomes" id="UP000008206"/>
    </source>
</evidence>
<organism evidence="6 7">
    <name type="scientific">Gloeothece verrucosa (strain PCC 7822)</name>
    <name type="common">Cyanothece sp. (strain PCC 7822)</name>
    <dbReference type="NCBI Taxonomy" id="497965"/>
    <lineage>
        <taxon>Bacteria</taxon>
        <taxon>Bacillati</taxon>
        <taxon>Cyanobacteriota</taxon>
        <taxon>Cyanophyceae</taxon>
        <taxon>Oscillatoriophycideae</taxon>
        <taxon>Chroococcales</taxon>
        <taxon>Aphanothecaceae</taxon>
        <taxon>Gloeothece</taxon>
        <taxon>Gloeothece verrucosa</taxon>
    </lineage>
</organism>
<dbReference type="Proteomes" id="UP000008206">
    <property type="component" value="Plasmid Cy782203"/>
</dbReference>
<evidence type="ECO:0000256" key="1">
    <source>
        <dbReference type="ARBA" id="ARBA00022741"/>
    </source>
</evidence>
<dbReference type="KEGG" id="cyj:Cyan7822_6837"/>
<dbReference type="HOGENOM" id="CLU_932916_0_0_3"/>
<accession>E0UNF8</accession>
<dbReference type="SUPFAM" id="SSF52540">
    <property type="entry name" value="P-loop containing nucleoside triphosphate hydrolases"/>
    <property type="match status" value="1"/>
</dbReference>
<dbReference type="RefSeq" id="WP_013325614.1">
    <property type="nucleotide sequence ID" value="NC_014502.1"/>
</dbReference>
<protein>
    <recommendedName>
        <fullName evidence="5">UvrD-like helicase C-terminal domain-containing protein</fullName>
    </recommendedName>
</protein>
<evidence type="ECO:0000256" key="3">
    <source>
        <dbReference type="ARBA" id="ARBA00022806"/>
    </source>
</evidence>
<keyword evidence="3" id="KW-0347">Helicase</keyword>
<keyword evidence="2" id="KW-0378">Hydrolase</keyword>
<gene>
    <name evidence="6" type="ordered locus">Cyan7822_6837</name>
</gene>
<proteinExistence type="predicted"/>
<dbReference type="GO" id="GO:0016787">
    <property type="term" value="F:hydrolase activity"/>
    <property type="evidence" value="ECO:0007669"/>
    <property type="project" value="UniProtKB-KW"/>
</dbReference>
<sequence length="298" mass="33877">MLISHRCGKSIIRLAQKVVPDIEADPHQIEGTVAVVNHQTVLANLQGGDLLICRFNAPLFSWCLAALRAGYSATIRGRDIGKSLVSFARNYLDEPTDWPDVWWERFNQLVAAEILQLAETNQKQKAEALQDRYWSISYCYNELGGSCHSFDLFAQKLLNLFNDDSRKQIVFSSIHRAKGDESDRCFILKADCLPYVDKAKKSWQIEQEYNLLYVAITRAKKELYLVPFGKNDSVVYSPGVPLEVLDKPPEEIISFPVLPETDSRDKATQSPEFLIDTKIESQQCDEKPKDTVVQLSLF</sequence>
<feature type="domain" description="UvrD-like helicase C-terminal" evidence="5">
    <location>
        <begin position="161"/>
        <end position="225"/>
    </location>
</feature>
<keyword evidence="4" id="KW-0067">ATP-binding</keyword>
<dbReference type="AlphaFoldDB" id="E0UNF8"/>
<dbReference type="PANTHER" id="PTHR11070:SF2">
    <property type="entry name" value="ATP-DEPENDENT DNA HELICASE SRS2"/>
    <property type="match status" value="1"/>
</dbReference>
<keyword evidence="7" id="KW-1185">Reference proteome</keyword>
<name>E0UNF8_GLOV7</name>
<dbReference type="GO" id="GO:0005524">
    <property type="term" value="F:ATP binding"/>
    <property type="evidence" value="ECO:0007669"/>
    <property type="project" value="UniProtKB-KW"/>
</dbReference>
<evidence type="ECO:0000256" key="4">
    <source>
        <dbReference type="ARBA" id="ARBA00022840"/>
    </source>
</evidence>
<dbReference type="Gene3D" id="3.40.50.300">
    <property type="entry name" value="P-loop containing nucleotide triphosphate hydrolases"/>
    <property type="match status" value="1"/>
</dbReference>
<evidence type="ECO:0000256" key="2">
    <source>
        <dbReference type="ARBA" id="ARBA00022801"/>
    </source>
</evidence>
<dbReference type="GO" id="GO:0003677">
    <property type="term" value="F:DNA binding"/>
    <property type="evidence" value="ECO:0007669"/>
    <property type="project" value="InterPro"/>
</dbReference>
<dbReference type="GO" id="GO:0000725">
    <property type="term" value="P:recombinational repair"/>
    <property type="evidence" value="ECO:0007669"/>
    <property type="project" value="TreeGrafter"/>
</dbReference>
<dbReference type="InterPro" id="IPR000212">
    <property type="entry name" value="DNA_helicase_UvrD/REP"/>
</dbReference>
<dbReference type="InterPro" id="IPR014017">
    <property type="entry name" value="DNA_helicase_UvrD-like_C"/>
</dbReference>
<reference evidence="7" key="1">
    <citation type="journal article" date="2011" name="MBio">
        <title>Novel metabolic attributes of the genus Cyanothece, comprising a group of unicellular nitrogen-fixing Cyanobacteria.</title>
        <authorList>
            <person name="Bandyopadhyay A."/>
            <person name="Elvitigala T."/>
            <person name="Welsh E."/>
            <person name="Stockel J."/>
            <person name="Liberton M."/>
            <person name="Min H."/>
            <person name="Sherman L.A."/>
            <person name="Pakrasi H.B."/>
        </authorList>
    </citation>
    <scope>NUCLEOTIDE SEQUENCE [LARGE SCALE GENOMIC DNA]</scope>
    <source>
        <strain evidence="7">PCC 7822</strain>
        <plasmid evidence="7">Cy782203</plasmid>
    </source>
</reference>
<dbReference type="InterPro" id="IPR027417">
    <property type="entry name" value="P-loop_NTPase"/>
</dbReference>
<dbReference type="PANTHER" id="PTHR11070">
    <property type="entry name" value="UVRD / RECB / PCRA DNA HELICASE FAMILY MEMBER"/>
    <property type="match status" value="1"/>
</dbReference>